<dbReference type="Pfam" id="PF02225">
    <property type="entry name" value="PA"/>
    <property type="match status" value="1"/>
</dbReference>
<dbReference type="GO" id="GO:0008235">
    <property type="term" value="F:metalloexopeptidase activity"/>
    <property type="evidence" value="ECO:0007669"/>
    <property type="project" value="InterPro"/>
</dbReference>
<dbReference type="Gene3D" id="3.50.30.30">
    <property type="match status" value="1"/>
</dbReference>
<dbReference type="InterPro" id="IPR007484">
    <property type="entry name" value="Peptidase_M28"/>
</dbReference>
<dbReference type="EMBL" id="UINC01001799">
    <property type="protein sequence ID" value="SUZ89021.1"/>
    <property type="molecule type" value="Genomic_DNA"/>
</dbReference>
<feature type="domain" description="PA" evidence="1">
    <location>
        <begin position="150"/>
        <end position="246"/>
    </location>
</feature>
<dbReference type="PROSITE" id="PS51257">
    <property type="entry name" value="PROKAR_LIPOPROTEIN"/>
    <property type="match status" value="1"/>
</dbReference>
<feature type="domain" description="Peptidase M28" evidence="2">
    <location>
        <begin position="323"/>
        <end position="546"/>
    </location>
</feature>
<dbReference type="AlphaFoldDB" id="A0A381RBN8"/>
<proteinExistence type="predicted"/>
<organism evidence="3">
    <name type="scientific">marine metagenome</name>
    <dbReference type="NCBI Taxonomy" id="408172"/>
    <lineage>
        <taxon>unclassified sequences</taxon>
        <taxon>metagenomes</taxon>
        <taxon>ecological metagenomes</taxon>
    </lineage>
</organism>
<dbReference type="GO" id="GO:0006508">
    <property type="term" value="P:proteolysis"/>
    <property type="evidence" value="ECO:0007669"/>
    <property type="project" value="InterPro"/>
</dbReference>
<dbReference type="InterPro" id="IPR046450">
    <property type="entry name" value="PA_dom_sf"/>
</dbReference>
<name>A0A381RBN8_9ZZZZ</name>
<evidence type="ECO:0000259" key="2">
    <source>
        <dbReference type="Pfam" id="PF04389"/>
    </source>
</evidence>
<dbReference type="PANTHER" id="PTHR12147">
    <property type="entry name" value="METALLOPEPTIDASE M28 FAMILY MEMBER"/>
    <property type="match status" value="1"/>
</dbReference>
<reference evidence="3" key="1">
    <citation type="submission" date="2018-05" db="EMBL/GenBank/DDBJ databases">
        <authorList>
            <person name="Lanie J.A."/>
            <person name="Ng W.-L."/>
            <person name="Kazmierczak K.M."/>
            <person name="Andrzejewski T.M."/>
            <person name="Davidsen T.M."/>
            <person name="Wayne K.J."/>
            <person name="Tettelin H."/>
            <person name="Glass J.I."/>
            <person name="Rusch D."/>
            <person name="Podicherti R."/>
            <person name="Tsui H.-C.T."/>
            <person name="Winkler M.E."/>
        </authorList>
    </citation>
    <scope>NUCLEOTIDE SEQUENCE</scope>
</reference>
<dbReference type="Pfam" id="PF04389">
    <property type="entry name" value="Peptidase_M28"/>
    <property type="match status" value="1"/>
</dbReference>
<evidence type="ECO:0000259" key="1">
    <source>
        <dbReference type="Pfam" id="PF02225"/>
    </source>
</evidence>
<evidence type="ECO:0000313" key="3">
    <source>
        <dbReference type="EMBL" id="SUZ89021.1"/>
    </source>
</evidence>
<accession>A0A381RBN8</accession>
<dbReference type="InterPro" id="IPR045175">
    <property type="entry name" value="M28_fam"/>
</dbReference>
<dbReference type="SUPFAM" id="SSF53187">
    <property type="entry name" value="Zn-dependent exopeptidases"/>
    <property type="match status" value="1"/>
</dbReference>
<dbReference type="InterPro" id="IPR003137">
    <property type="entry name" value="PA_domain"/>
</dbReference>
<sequence>MKETDNFSAARPRPSHLLLVLFVLATSSAACSSVYTPGREGPGFAVDSIRQEDMRADLFFLASDAMNGRAATSRDVAITSEFIKARFQRLGLMPGGPENSYFQPFNLVSAALGDGDNSLVIDGIDTGGLRRRSIGEDYYTLNFSASGSGSGELVYAGFGIVESRLGYNDYQGESVEGKIVLVLDREPGVADPASPFDGVVTAEQSRDWRKALVAQERGAAGILFVSDVHNRPESTDYTSAAENYWRVSQRPRVTLETWMDKIEIPAARVSAQLAERLVAESGQTLEQLAAGAESGSGHGVLAIPGPNVQINASVNRRAIPARNVLGMVEGSDPDVADEVVIICAHFDHDGANEQGVFNGADDDGSGTVALLDIAEAYALAAARGEGPRRTVLFAAWDAEERGLLGAWYYTEAPMFSLGSTVAVLNMDMIGRNEEVPADGGNRFRGLEPQTAESNANAINIMGYSHSSDLQDEVSEANGQIGLELNFRYDNNTSNLLRRSDHWPFLQVGVPATFFHTGLHPDYHRFTDTPDRINYPKMEKIARLVYMTSWNLANDDGRPALDRDL</sequence>
<evidence type="ECO:0008006" key="4">
    <source>
        <dbReference type="Google" id="ProtNLM"/>
    </source>
</evidence>
<dbReference type="Gene3D" id="3.40.630.10">
    <property type="entry name" value="Zn peptidases"/>
    <property type="match status" value="1"/>
</dbReference>
<dbReference type="PANTHER" id="PTHR12147:SF26">
    <property type="entry name" value="PEPTIDASE M28 DOMAIN-CONTAINING PROTEIN"/>
    <property type="match status" value="1"/>
</dbReference>
<gene>
    <name evidence="3" type="ORF">METZ01_LOCUS41875</name>
</gene>
<dbReference type="SUPFAM" id="SSF52025">
    <property type="entry name" value="PA domain"/>
    <property type="match status" value="1"/>
</dbReference>
<protein>
    <recommendedName>
        <fullName evidence="4">Peptidase M28 domain-containing protein</fullName>
    </recommendedName>
</protein>